<dbReference type="EMBL" id="JARBHB010000008">
    <property type="protein sequence ID" value="KAJ8878069.1"/>
    <property type="molecule type" value="Genomic_DNA"/>
</dbReference>
<accession>A0ABQ9H189</accession>
<gene>
    <name evidence="2" type="ORF">PR048_022533</name>
</gene>
<feature type="compositionally biased region" description="Basic residues" evidence="1">
    <location>
        <begin position="1"/>
        <end position="10"/>
    </location>
</feature>
<name>A0ABQ9H189_9NEOP</name>
<proteinExistence type="predicted"/>
<feature type="region of interest" description="Disordered" evidence="1">
    <location>
        <begin position="1"/>
        <end position="60"/>
    </location>
</feature>
<dbReference type="Proteomes" id="UP001159363">
    <property type="component" value="Chromosome 7"/>
</dbReference>
<feature type="region of interest" description="Disordered" evidence="1">
    <location>
        <begin position="257"/>
        <end position="316"/>
    </location>
</feature>
<evidence type="ECO:0000256" key="1">
    <source>
        <dbReference type="SAM" id="MobiDB-lite"/>
    </source>
</evidence>
<sequence>MPRASSKRRGSGCSTRELPVREADRVPNMGQVGLPGFRGRQAAGSLSPKSPGPPGACLPRIQQEPYRHRDYGRWLAHSPPTKAIRVQSPAGSLVEIVLDDAACRRVFSGDSHFPRPFIPEPLRPSVSFHVMSGALTGPSWKASHSEGVASPWYIGPLRVMPPVGGFLGALAFSRPCILAPLHAHLVSSSSALKTSPLSTDLEEPQPVMTRRDVIGLSYRYLLPIGSRQPRPCQTSCSPMTRAIQTHTCLKSNLSSNDKADFSGLHPQRGGGGEQEKTRQPAESSGTIPTCENPGVTRPVRLDGRRACEPPSQRVPT</sequence>
<protein>
    <submittedName>
        <fullName evidence="2">Uncharacterized protein</fullName>
    </submittedName>
</protein>
<evidence type="ECO:0000313" key="3">
    <source>
        <dbReference type="Proteomes" id="UP001159363"/>
    </source>
</evidence>
<organism evidence="2 3">
    <name type="scientific">Dryococelus australis</name>
    <dbReference type="NCBI Taxonomy" id="614101"/>
    <lineage>
        <taxon>Eukaryota</taxon>
        <taxon>Metazoa</taxon>
        <taxon>Ecdysozoa</taxon>
        <taxon>Arthropoda</taxon>
        <taxon>Hexapoda</taxon>
        <taxon>Insecta</taxon>
        <taxon>Pterygota</taxon>
        <taxon>Neoptera</taxon>
        <taxon>Polyneoptera</taxon>
        <taxon>Phasmatodea</taxon>
        <taxon>Verophasmatodea</taxon>
        <taxon>Anareolatae</taxon>
        <taxon>Phasmatidae</taxon>
        <taxon>Eurycanthinae</taxon>
        <taxon>Dryococelus</taxon>
    </lineage>
</organism>
<evidence type="ECO:0000313" key="2">
    <source>
        <dbReference type="EMBL" id="KAJ8878069.1"/>
    </source>
</evidence>
<feature type="compositionally biased region" description="Polar residues" evidence="1">
    <location>
        <begin position="280"/>
        <end position="289"/>
    </location>
</feature>
<comment type="caution">
    <text evidence="2">The sequence shown here is derived from an EMBL/GenBank/DDBJ whole genome shotgun (WGS) entry which is preliminary data.</text>
</comment>
<keyword evidence="3" id="KW-1185">Reference proteome</keyword>
<reference evidence="2 3" key="1">
    <citation type="submission" date="2023-02" db="EMBL/GenBank/DDBJ databases">
        <title>LHISI_Scaffold_Assembly.</title>
        <authorList>
            <person name="Stuart O.P."/>
            <person name="Cleave R."/>
            <person name="Magrath M.J.L."/>
            <person name="Mikheyev A.S."/>
        </authorList>
    </citation>
    <scope>NUCLEOTIDE SEQUENCE [LARGE SCALE GENOMIC DNA]</scope>
    <source>
        <strain evidence="2">Daus_M_001</strain>
        <tissue evidence="2">Leg muscle</tissue>
    </source>
</reference>